<feature type="transmembrane region" description="Helical" evidence="1">
    <location>
        <begin position="68"/>
        <end position="88"/>
    </location>
</feature>
<feature type="transmembrane region" description="Helical" evidence="1">
    <location>
        <begin position="168"/>
        <end position="196"/>
    </location>
</feature>
<dbReference type="AlphaFoldDB" id="A0A8T0FFB7"/>
<organism evidence="2 3">
    <name type="scientific">Argiope bruennichi</name>
    <name type="common">Wasp spider</name>
    <name type="synonym">Aranea bruennichi</name>
    <dbReference type="NCBI Taxonomy" id="94029"/>
    <lineage>
        <taxon>Eukaryota</taxon>
        <taxon>Metazoa</taxon>
        <taxon>Ecdysozoa</taxon>
        <taxon>Arthropoda</taxon>
        <taxon>Chelicerata</taxon>
        <taxon>Arachnida</taxon>
        <taxon>Araneae</taxon>
        <taxon>Araneomorphae</taxon>
        <taxon>Entelegynae</taxon>
        <taxon>Araneoidea</taxon>
        <taxon>Araneidae</taxon>
        <taxon>Argiope</taxon>
    </lineage>
</organism>
<keyword evidence="1" id="KW-0812">Transmembrane</keyword>
<reference evidence="2" key="1">
    <citation type="journal article" date="2020" name="bioRxiv">
        <title>Chromosome-level reference genome of the European wasp spider Argiope bruennichi: a resource for studies on range expansion and evolutionary adaptation.</title>
        <authorList>
            <person name="Sheffer M.M."/>
            <person name="Hoppe A."/>
            <person name="Krehenwinkel H."/>
            <person name="Uhl G."/>
            <person name="Kuss A.W."/>
            <person name="Jensen L."/>
            <person name="Jensen C."/>
            <person name="Gillespie R.G."/>
            <person name="Hoff K.J."/>
            <person name="Prost S."/>
        </authorList>
    </citation>
    <scope>NUCLEOTIDE SEQUENCE</scope>
</reference>
<feature type="transmembrane region" description="Helical" evidence="1">
    <location>
        <begin position="123"/>
        <end position="143"/>
    </location>
</feature>
<gene>
    <name evidence="2" type="ORF">HNY73_007585</name>
</gene>
<keyword evidence="1" id="KW-0472">Membrane</keyword>
<keyword evidence="1" id="KW-1133">Transmembrane helix</keyword>
<sequence length="378" mass="44215">MTLSTDIKVLIRSFNIIGIPFNANRKYDASSSRKVSKRILYFLLELTFFLFDAFNVLRRTLWISNENIFYVLTTSATSLSIMALRLSIAFKRKEIISLVFLLQNFTDNYQIKKYTSRKKELDILCYLNLIIPPAFGTIFVVFFHEQFDELRDEYMLDYCSRYSVREKIYIILFTFAYSIHFYVTSLLCMTLFIAIFNSYADALRQMLTETYRRLRVDISLKNIAYASEMILKAQKVHQRIEDVLSFSILIAYLLVFVNFLNLVSISVSDFAHHSLQVRAIACSVIFCWTTASFVKLTLAGSRLVDACEMWKHYQKDIVRHCSRIKFKREEELAYLLMFLEESKIDLAFTGWGIFRLERSLLLTIAEAIVSYSVLVATV</sequence>
<dbReference type="Proteomes" id="UP000807504">
    <property type="component" value="Unassembled WGS sequence"/>
</dbReference>
<comment type="caution">
    <text evidence="2">The sequence shown here is derived from an EMBL/GenBank/DDBJ whole genome shotgun (WGS) entry which is preliminary data.</text>
</comment>
<feature type="transmembrane region" description="Helical" evidence="1">
    <location>
        <begin position="243"/>
        <end position="263"/>
    </location>
</feature>
<evidence type="ECO:0008006" key="4">
    <source>
        <dbReference type="Google" id="ProtNLM"/>
    </source>
</evidence>
<evidence type="ECO:0000256" key="1">
    <source>
        <dbReference type="SAM" id="Phobius"/>
    </source>
</evidence>
<feature type="transmembrane region" description="Helical" evidence="1">
    <location>
        <begin position="275"/>
        <end position="294"/>
    </location>
</feature>
<protein>
    <recommendedName>
        <fullName evidence="4">Gustatory receptor</fullName>
    </recommendedName>
</protein>
<reference evidence="2" key="2">
    <citation type="submission" date="2020-06" db="EMBL/GenBank/DDBJ databases">
        <authorList>
            <person name="Sheffer M."/>
        </authorList>
    </citation>
    <scope>NUCLEOTIDE SEQUENCE</scope>
</reference>
<evidence type="ECO:0000313" key="2">
    <source>
        <dbReference type="EMBL" id="KAF8789661.1"/>
    </source>
</evidence>
<accession>A0A8T0FFB7</accession>
<dbReference type="EMBL" id="JABXBU010000012">
    <property type="protein sequence ID" value="KAF8789661.1"/>
    <property type="molecule type" value="Genomic_DNA"/>
</dbReference>
<evidence type="ECO:0000313" key="3">
    <source>
        <dbReference type="Proteomes" id="UP000807504"/>
    </source>
</evidence>
<proteinExistence type="predicted"/>
<keyword evidence="3" id="KW-1185">Reference proteome</keyword>
<name>A0A8T0FFB7_ARGBR</name>
<feature type="transmembrane region" description="Helical" evidence="1">
    <location>
        <begin position="39"/>
        <end position="56"/>
    </location>
</feature>